<evidence type="ECO:0000313" key="3">
    <source>
        <dbReference type="Proteomes" id="UP000037460"/>
    </source>
</evidence>
<evidence type="ECO:0000313" key="2">
    <source>
        <dbReference type="EMBL" id="KOO32704.1"/>
    </source>
</evidence>
<sequence>MPDSGAPLFGLRWVPDEQLRPLRYLPAAYLPGQSRQSVRVLTQRLSEAQESVRQKSEQIRWLKEMTKDDASRARVARWMRGPLLRVFLAWKRCVREAALAALDDLRGEVSSAKAREHELQAKGDDLSRDHAVLQAALDHFFDAALANRAKARLRVCWRRWAVTRLVIASAAGGTQLKLTLAVLDSLKRELARERAALASARAEGKQYDQVAEAALTMLQQLREEGSGLHSRLAQLEEAKLRTEQALLKRDAELYESGRAQHSAARALGIRLYVNRRRSAPL</sequence>
<comment type="caution">
    <text evidence="2">The sequence shown here is derived from an EMBL/GenBank/DDBJ whole genome shotgun (WGS) entry which is preliminary data.</text>
</comment>
<keyword evidence="3" id="KW-1185">Reference proteome</keyword>
<keyword evidence="1" id="KW-0175">Coiled coil</keyword>
<dbReference type="Proteomes" id="UP000037460">
    <property type="component" value="Unassembled WGS sequence"/>
</dbReference>
<organism evidence="2 3">
    <name type="scientific">Chrysochromulina tobinii</name>
    <dbReference type="NCBI Taxonomy" id="1460289"/>
    <lineage>
        <taxon>Eukaryota</taxon>
        <taxon>Haptista</taxon>
        <taxon>Haptophyta</taxon>
        <taxon>Prymnesiophyceae</taxon>
        <taxon>Prymnesiales</taxon>
        <taxon>Chrysochromulinaceae</taxon>
        <taxon>Chrysochromulina</taxon>
    </lineage>
</organism>
<evidence type="ECO:0000256" key="1">
    <source>
        <dbReference type="SAM" id="Coils"/>
    </source>
</evidence>
<proteinExistence type="predicted"/>
<name>A0A0M0K1L4_9EUKA</name>
<accession>A0A0M0K1L4</accession>
<protein>
    <submittedName>
        <fullName evidence="2">Uncharacterized protein</fullName>
    </submittedName>
</protein>
<dbReference type="EMBL" id="JWZX01001702">
    <property type="protein sequence ID" value="KOO32704.1"/>
    <property type="molecule type" value="Genomic_DNA"/>
</dbReference>
<feature type="coiled-coil region" evidence="1">
    <location>
        <begin position="95"/>
        <end position="122"/>
    </location>
</feature>
<reference evidence="3" key="1">
    <citation type="journal article" date="2015" name="PLoS Genet.">
        <title>Genome Sequence and Transcriptome Analyses of Chrysochromulina tobin: Metabolic Tools for Enhanced Algal Fitness in the Prominent Order Prymnesiales (Haptophyceae).</title>
        <authorList>
            <person name="Hovde B.T."/>
            <person name="Deodato C.R."/>
            <person name="Hunsperger H.M."/>
            <person name="Ryken S.A."/>
            <person name="Yost W."/>
            <person name="Jha R.K."/>
            <person name="Patterson J."/>
            <person name="Monnat R.J. Jr."/>
            <person name="Barlow S.B."/>
            <person name="Starkenburg S.R."/>
            <person name="Cattolico R.A."/>
        </authorList>
    </citation>
    <scope>NUCLEOTIDE SEQUENCE</scope>
    <source>
        <strain evidence="3">CCMP291</strain>
    </source>
</reference>
<feature type="coiled-coil region" evidence="1">
    <location>
        <begin position="183"/>
        <end position="238"/>
    </location>
</feature>
<gene>
    <name evidence="2" type="ORF">Ctob_006517</name>
</gene>
<dbReference type="AlphaFoldDB" id="A0A0M0K1L4"/>